<dbReference type="RefSeq" id="WP_229338162.1">
    <property type="nucleotide sequence ID" value="NZ_JAJBZG010000001.1"/>
</dbReference>
<comment type="caution">
    <text evidence="1">The sequence shown here is derived from an EMBL/GenBank/DDBJ whole genome shotgun (WGS) entry which is preliminary data.</text>
</comment>
<evidence type="ECO:0000313" key="1">
    <source>
        <dbReference type="EMBL" id="MCB7480325.1"/>
    </source>
</evidence>
<proteinExistence type="predicted"/>
<organism evidence="1 2">
    <name type="scientific">Christiangramia sediminis</name>
    <dbReference type="NCBI Taxonomy" id="2881336"/>
    <lineage>
        <taxon>Bacteria</taxon>
        <taxon>Pseudomonadati</taxon>
        <taxon>Bacteroidota</taxon>
        <taxon>Flavobacteriia</taxon>
        <taxon>Flavobacteriales</taxon>
        <taxon>Flavobacteriaceae</taxon>
        <taxon>Christiangramia</taxon>
    </lineage>
</organism>
<dbReference type="Proteomes" id="UP001139414">
    <property type="component" value="Unassembled WGS sequence"/>
</dbReference>
<reference evidence="1" key="1">
    <citation type="submission" date="2021-10" db="EMBL/GenBank/DDBJ databases">
        <title>Gramella sp. ASW11-100T, isolated from marine sediment.</title>
        <authorList>
            <person name="Xia C."/>
        </authorList>
    </citation>
    <scope>NUCLEOTIDE SEQUENCE</scope>
    <source>
        <strain evidence="1">ASW11-100</strain>
    </source>
</reference>
<dbReference type="InterPro" id="IPR046601">
    <property type="entry name" value="DUF6660"/>
</dbReference>
<dbReference type="EMBL" id="JAJBZG010000001">
    <property type="protein sequence ID" value="MCB7480325.1"/>
    <property type="molecule type" value="Genomic_DNA"/>
</dbReference>
<sequence>MAFILSLYVLGLNFLACNDSDTSQDNSGSEVIMVTTQNFDIDHSHDKVADLCPPFCSCHCCHVHTVDFGSSNFKPLITEIPSKAFVHFDSSVEEPILSFLDPPKV</sequence>
<accession>A0A9X1LHB4</accession>
<name>A0A9X1LHB4_9FLAO</name>
<dbReference type="AlphaFoldDB" id="A0A9X1LHB4"/>
<evidence type="ECO:0000313" key="2">
    <source>
        <dbReference type="Proteomes" id="UP001139414"/>
    </source>
</evidence>
<keyword evidence="2" id="KW-1185">Reference proteome</keyword>
<gene>
    <name evidence="1" type="ORF">LGQ90_03525</name>
</gene>
<dbReference type="Pfam" id="PF20365">
    <property type="entry name" value="DUF6660"/>
    <property type="match status" value="1"/>
</dbReference>
<protein>
    <submittedName>
        <fullName evidence="1">Uncharacterized protein</fullName>
    </submittedName>
</protein>